<dbReference type="AlphaFoldDB" id="A0A928TUK6"/>
<protein>
    <submittedName>
        <fullName evidence="2">Lytic transglycosylase domain-containing protein</fullName>
    </submittedName>
</protein>
<proteinExistence type="predicted"/>
<organism evidence="2 3">
    <name type="scientific">candidate division WWE3 bacterium</name>
    <dbReference type="NCBI Taxonomy" id="2053526"/>
    <lineage>
        <taxon>Bacteria</taxon>
        <taxon>Katanobacteria</taxon>
    </lineage>
</organism>
<evidence type="ECO:0000313" key="2">
    <source>
        <dbReference type="EMBL" id="MBE7526098.1"/>
    </source>
</evidence>
<accession>A0A928TUK6</accession>
<sequence length="252" mass="27133">MIGIDLILSCAPAFAPETIEQIIRVESSGNPLAIHVNKGKLDRKPISVEEAVNLAESYIQKGYSVDLGLMQVNSKNVVRLGYSIKDMFEPCKNIAAGVRVLSEFYARAKPKHDNDKAALWAALSAYNTGNFINGFSNGYVAKYGIGVPVELERVPAINPYTADTVVTLKPRKEIAMNDSKETVIPVISQSADDAETPGVQVEYTADAAEENGAFEETALTEQEAWAANADLVIDPESTGIVVAGQSVNRGEN</sequence>
<dbReference type="InterPro" id="IPR023346">
    <property type="entry name" value="Lysozyme-like_dom_sf"/>
</dbReference>
<dbReference type="InterPro" id="IPR008258">
    <property type="entry name" value="Transglycosylase_SLT_dom_1"/>
</dbReference>
<reference evidence="2" key="1">
    <citation type="submission" date="2020-05" db="EMBL/GenBank/DDBJ databases">
        <title>High-Quality Genomes of Partial-Nitritation/Anammox System by Hierarchical Clustering Based Hybrid Assembly.</title>
        <authorList>
            <person name="Liu L."/>
            <person name="Wang Y."/>
            <person name="Che Y."/>
            <person name="Chen Y."/>
            <person name="Xia Y."/>
            <person name="Luo R."/>
            <person name="Cheng S.H."/>
            <person name="Zheng C."/>
            <person name="Zhang T."/>
        </authorList>
    </citation>
    <scope>NUCLEOTIDE SEQUENCE</scope>
    <source>
        <strain evidence="2">H1_PAT1</strain>
    </source>
</reference>
<dbReference type="CDD" id="cd16892">
    <property type="entry name" value="LT_VirB1-like"/>
    <property type="match status" value="1"/>
</dbReference>
<comment type="caution">
    <text evidence="2">The sequence shown here is derived from an EMBL/GenBank/DDBJ whole genome shotgun (WGS) entry which is preliminary data.</text>
</comment>
<dbReference type="Proteomes" id="UP000710385">
    <property type="component" value="Unassembled WGS sequence"/>
</dbReference>
<feature type="domain" description="Transglycosylase SLT" evidence="1">
    <location>
        <begin position="11"/>
        <end position="138"/>
    </location>
</feature>
<evidence type="ECO:0000313" key="3">
    <source>
        <dbReference type="Proteomes" id="UP000710385"/>
    </source>
</evidence>
<gene>
    <name evidence="2" type="ORF">HS096_07565</name>
</gene>
<dbReference type="Pfam" id="PF01464">
    <property type="entry name" value="SLT"/>
    <property type="match status" value="1"/>
</dbReference>
<name>A0A928TUK6_UNCKA</name>
<dbReference type="EMBL" id="JABTTY010000004">
    <property type="protein sequence ID" value="MBE7526098.1"/>
    <property type="molecule type" value="Genomic_DNA"/>
</dbReference>
<evidence type="ECO:0000259" key="1">
    <source>
        <dbReference type="Pfam" id="PF01464"/>
    </source>
</evidence>
<dbReference type="Gene3D" id="1.10.530.10">
    <property type="match status" value="1"/>
</dbReference>
<dbReference type="SUPFAM" id="SSF53955">
    <property type="entry name" value="Lysozyme-like"/>
    <property type="match status" value="1"/>
</dbReference>